<sequence>MKGCGDVTELQKYRRLVLGLLLASLTALAVCGYLYLRDQVPDSILVEEGEETPVIFRTSLGALIQEEAVEAGSRGTSDIPREQLHISGSGSSSAAEQIRCSLLGILPLKTVEVESTERKSVYAGGSPVGIYLKTDGILVIGTGEVEGADGQIHEPAEHMVQTGDYIVAANGRPLEDKEELVECINDSQGQELSLEVVRNGSLVEVPVLPVQASDLSYKAGIWVRSDAQGVGTLTYVDEEGNFGALGHGISDVDTSTLLSLGQGRLYEADVVSVTKGESGKPGELAGIIHYRDSSILGDIAENKSTGIYGKTEHTEEMTAGELYEVAYKQEVEPGPAVILSCADGTVKEYEIEIESIDLNKKEVNKGMVIRVTDPALLELTGGIVQGM</sequence>
<dbReference type="Gene3D" id="2.30.42.10">
    <property type="match status" value="1"/>
</dbReference>
<accession>A0A9D1T7I2</accession>
<feature type="domain" description="Peptidase S55" evidence="2">
    <location>
        <begin position="201"/>
        <end position="387"/>
    </location>
</feature>
<keyword evidence="1" id="KW-0472">Membrane</keyword>
<dbReference type="InterPro" id="IPR036034">
    <property type="entry name" value="PDZ_sf"/>
</dbReference>
<protein>
    <submittedName>
        <fullName evidence="3">SpoIVB peptidase</fullName>
    </submittedName>
</protein>
<dbReference type="InterPro" id="IPR008763">
    <property type="entry name" value="Peptidase_S55"/>
</dbReference>
<keyword evidence="1" id="KW-0812">Transmembrane</keyword>
<dbReference type="EMBL" id="DVOS01000025">
    <property type="protein sequence ID" value="HIV22749.1"/>
    <property type="molecule type" value="Genomic_DNA"/>
</dbReference>
<dbReference type="SUPFAM" id="SSF50156">
    <property type="entry name" value="PDZ domain-like"/>
    <property type="match status" value="1"/>
</dbReference>
<dbReference type="PROSITE" id="PS51494">
    <property type="entry name" value="SPOIVB"/>
    <property type="match status" value="1"/>
</dbReference>
<dbReference type="AlphaFoldDB" id="A0A9D1T7I2"/>
<dbReference type="Proteomes" id="UP000886889">
    <property type="component" value="Unassembled WGS sequence"/>
</dbReference>
<evidence type="ECO:0000259" key="2">
    <source>
        <dbReference type="PROSITE" id="PS51494"/>
    </source>
</evidence>
<evidence type="ECO:0000313" key="4">
    <source>
        <dbReference type="Proteomes" id="UP000886889"/>
    </source>
</evidence>
<feature type="transmembrane region" description="Helical" evidence="1">
    <location>
        <begin position="16"/>
        <end position="36"/>
    </location>
</feature>
<proteinExistence type="predicted"/>
<keyword evidence="1" id="KW-1133">Transmembrane helix</keyword>
<name>A0A9D1T7I2_9FIRM</name>
<evidence type="ECO:0000313" key="3">
    <source>
        <dbReference type="EMBL" id="HIV22749.1"/>
    </source>
</evidence>
<gene>
    <name evidence="3" type="ORF">IAC80_02290</name>
</gene>
<reference evidence="3" key="2">
    <citation type="journal article" date="2021" name="PeerJ">
        <title>Extensive microbial diversity within the chicken gut microbiome revealed by metagenomics and culture.</title>
        <authorList>
            <person name="Gilroy R."/>
            <person name="Ravi A."/>
            <person name="Getino M."/>
            <person name="Pursley I."/>
            <person name="Horton D.L."/>
            <person name="Alikhan N.F."/>
            <person name="Baker D."/>
            <person name="Gharbi K."/>
            <person name="Hall N."/>
            <person name="Watson M."/>
            <person name="Adriaenssens E.M."/>
            <person name="Foster-Nyarko E."/>
            <person name="Jarju S."/>
            <person name="Secka A."/>
            <person name="Antonio M."/>
            <person name="Oren A."/>
            <person name="Chaudhuri R.R."/>
            <person name="La Ragione R."/>
            <person name="Hildebrand F."/>
            <person name="Pallen M.J."/>
        </authorList>
    </citation>
    <scope>NUCLEOTIDE SEQUENCE</scope>
    <source>
        <strain evidence="3">ChiBcec6-7307</strain>
    </source>
</reference>
<comment type="caution">
    <text evidence="3">The sequence shown here is derived from an EMBL/GenBank/DDBJ whole genome shotgun (WGS) entry which is preliminary data.</text>
</comment>
<evidence type="ECO:0000256" key="1">
    <source>
        <dbReference type="SAM" id="Phobius"/>
    </source>
</evidence>
<reference evidence="3" key="1">
    <citation type="submission" date="2020-10" db="EMBL/GenBank/DDBJ databases">
        <authorList>
            <person name="Gilroy R."/>
        </authorList>
    </citation>
    <scope>NUCLEOTIDE SEQUENCE</scope>
    <source>
        <strain evidence="3">ChiBcec6-7307</strain>
    </source>
</reference>
<organism evidence="3 4">
    <name type="scientific">Candidatus Merdiplasma excrementigallinarum</name>
    <dbReference type="NCBI Taxonomy" id="2840864"/>
    <lineage>
        <taxon>Bacteria</taxon>
        <taxon>Bacillati</taxon>
        <taxon>Bacillota</taxon>
        <taxon>Clostridia</taxon>
        <taxon>Lachnospirales</taxon>
        <taxon>Lachnospiraceae</taxon>
        <taxon>Lachnospiraceae incertae sedis</taxon>
        <taxon>Candidatus Merdiplasma</taxon>
    </lineage>
</organism>
<dbReference type="Pfam" id="PF05580">
    <property type="entry name" value="Peptidase_S55"/>
    <property type="match status" value="1"/>
</dbReference>